<dbReference type="InterPro" id="IPR015225">
    <property type="entry name" value="tRNA_psdUridine_synth_fam2_C"/>
</dbReference>
<name>A0ABY8QVQ6_9MICO</name>
<dbReference type="InterPro" id="IPR002501">
    <property type="entry name" value="PsdUridine_synth_N"/>
</dbReference>
<dbReference type="RefSeq" id="WP_349639920.1">
    <property type="nucleotide sequence ID" value="NZ_CP090958.1"/>
</dbReference>
<protein>
    <recommendedName>
        <fullName evidence="5">tRNA pseudouridine synthase B</fullName>
        <ecNumber evidence="5">5.4.99.25</ecNumber>
    </recommendedName>
    <alternativeName>
        <fullName evidence="5">tRNA pseudouridine(55) synthase</fullName>
        <shortName evidence="5">Psi55 synthase</shortName>
    </alternativeName>
    <alternativeName>
        <fullName evidence="5">tRNA pseudouridylate synthase</fullName>
    </alternativeName>
    <alternativeName>
        <fullName evidence="5">tRNA-uridine isomerase</fullName>
    </alternativeName>
</protein>
<dbReference type="Proteomes" id="UP001209083">
    <property type="component" value="Chromosome"/>
</dbReference>
<evidence type="ECO:0000259" key="8">
    <source>
        <dbReference type="Pfam" id="PF16198"/>
    </source>
</evidence>
<dbReference type="SUPFAM" id="SSF88697">
    <property type="entry name" value="PUA domain-like"/>
    <property type="match status" value="1"/>
</dbReference>
<accession>A0ABY8QVQ6</accession>
<dbReference type="InterPro" id="IPR020103">
    <property type="entry name" value="PsdUridine_synth_cat_dom_sf"/>
</dbReference>
<dbReference type="Pfam" id="PF09142">
    <property type="entry name" value="TruB_C"/>
    <property type="match status" value="1"/>
</dbReference>
<dbReference type="Gene3D" id="2.30.130.10">
    <property type="entry name" value="PUA domain"/>
    <property type="match status" value="1"/>
</dbReference>
<dbReference type="Pfam" id="PF01509">
    <property type="entry name" value="TruB_N"/>
    <property type="match status" value="1"/>
</dbReference>
<evidence type="ECO:0000259" key="6">
    <source>
        <dbReference type="Pfam" id="PF01509"/>
    </source>
</evidence>
<evidence type="ECO:0000256" key="2">
    <source>
        <dbReference type="ARBA" id="ARBA00005642"/>
    </source>
</evidence>
<feature type="active site" description="Nucleophile" evidence="5">
    <location>
        <position position="51"/>
    </location>
</feature>
<dbReference type="GO" id="GO:0160148">
    <property type="term" value="F:tRNA pseudouridine(55) synthase activity"/>
    <property type="evidence" value="ECO:0007669"/>
    <property type="project" value="UniProtKB-EC"/>
</dbReference>
<gene>
    <name evidence="5 9" type="primary">truB</name>
    <name evidence="9" type="ORF">LWF01_04870</name>
</gene>
<feature type="domain" description="Pseudouridine synthase II N-terminal" evidence="6">
    <location>
        <begin position="36"/>
        <end position="191"/>
    </location>
</feature>
<proteinExistence type="inferred from homology"/>
<dbReference type="PANTHER" id="PTHR13767">
    <property type="entry name" value="TRNA-PSEUDOURIDINE SYNTHASE"/>
    <property type="match status" value="1"/>
</dbReference>
<dbReference type="Pfam" id="PF16198">
    <property type="entry name" value="TruB_C_2"/>
    <property type="match status" value="1"/>
</dbReference>
<organism evidence="9 10">
    <name type="scientific">Saxibacter everestensis</name>
    <dbReference type="NCBI Taxonomy" id="2909229"/>
    <lineage>
        <taxon>Bacteria</taxon>
        <taxon>Bacillati</taxon>
        <taxon>Actinomycetota</taxon>
        <taxon>Actinomycetes</taxon>
        <taxon>Micrococcales</taxon>
        <taxon>Brevibacteriaceae</taxon>
        <taxon>Saxibacter</taxon>
    </lineage>
</organism>
<feature type="domain" description="tRNA pseudouridylate synthase B C-terminal" evidence="8">
    <location>
        <begin position="192"/>
        <end position="224"/>
    </location>
</feature>
<evidence type="ECO:0000256" key="1">
    <source>
        <dbReference type="ARBA" id="ARBA00000385"/>
    </source>
</evidence>
<reference evidence="9 10" key="1">
    <citation type="submission" date="2023-05" db="EMBL/GenBank/DDBJ databases">
        <title>Lithophilousrod everest ZFBP1038 complete genpme.</title>
        <authorList>
            <person name="Tian M."/>
        </authorList>
    </citation>
    <scope>NUCLEOTIDE SEQUENCE [LARGE SCALE GENOMIC DNA]</scope>
    <source>
        <strain evidence="9 10">ZFBP1038</strain>
    </source>
</reference>
<comment type="catalytic activity">
    <reaction evidence="1 5">
        <text>uridine(55) in tRNA = pseudouridine(55) in tRNA</text>
        <dbReference type="Rhea" id="RHEA:42532"/>
        <dbReference type="Rhea" id="RHEA-COMP:10101"/>
        <dbReference type="Rhea" id="RHEA-COMP:10102"/>
        <dbReference type="ChEBI" id="CHEBI:65314"/>
        <dbReference type="ChEBI" id="CHEBI:65315"/>
        <dbReference type="EC" id="5.4.99.25"/>
    </reaction>
</comment>
<feature type="domain" description="tRNA pseudouridine synthase II TruB subfamily 2 C-terminal" evidence="7">
    <location>
        <begin position="251"/>
        <end position="304"/>
    </location>
</feature>
<dbReference type="EC" id="5.4.99.25" evidence="5"/>
<dbReference type="InterPro" id="IPR015947">
    <property type="entry name" value="PUA-like_sf"/>
</dbReference>
<dbReference type="InterPro" id="IPR032819">
    <property type="entry name" value="TruB_C"/>
</dbReference>
<dbReference type="NCBIfam" id="TIGR00431">
    <property type="entry name" value="TruB"/>
    <property type="match status" value="1"/>
</dbReference>
<evidence type="ECO:0000256" key="3">
    <source>
        <dbReference type="ARBA" id="ARBA00022694"/>
    </source>
</evidence>
<keyword evidence="10" id="KW-1185">Reference proteome</keyword>
<evidence type="ECO:0000256" key="5">
    <source>
        <dbReference type="HAMAP-Rule" id="MF_01080"/>
    </source>
</evidence>
<dbReference type="HAMAP" id="MF_01080">
    <property type="entry name" value="TruB_bact"/>
    <property type="match status" value="1"/>
</dbReference>
<dbReference type="InterPro" id="IPR036974">
    <property type="entry name" value="PUA_sf"/>
</dbReference>
<keyword evidence="4 5" id="KW-0413">Isomerase</keyword>
<evidence type="ECO:0000313" key="9">
    <source>
        <dbReference type="EMBL" id="WGW13110.1"/>
    </source>
</evidence>
<sequence length="305" mass="32160">MGNTARDGDTTPAPTGILLVDKPQGWTSHDVVARARRLLGTKKVGHAGTLDPMATGLLLLGVGKGTRLLTYLVGEDKTYSAVIRLGSSTPTDDADSTADAFADPTRLGGITDDDIRAGISALTGDIQQVPSAVSAIKVDGVRSYQRVRAGEDVVLKPRPVLIRRFELLDVQREVGAIDLSVTVECTSGTYVRALARDLGNGLGVGGHLTALRRTLVGRFSVNEALELPGWDEPAETPALMSLAEVARKCLAVRDLSDDDVRALGYGQWIAESSNPGPVACIGQQGDLVAIVENIRGKAKPVVVFS</sequence>
<dbReference type="EMBL" id="CP090958">
    <property type="protein sequence ID" value="WGW13110.1"/>
    <property type="molecule type" value="Genomic_DNA"/>
</dbReference>
<evidence type="ECO:0000259" key="7">
    <source>
        <dbReference type="Pfam" id="PF09142"/>
    </source>
</evidence>
<evidence type="ECO:0000313" key="10">
    <source>
        <dbReference type="Proteomes" id="UP001209083"/>
    </source>
</evidence>
<comment type="function">
    <text evidence="5">Responsible for synthesis of pseudouridine from uracil-55 in the psi GC loop of transfer RNAs.</text>
</comment>
<keyword evidence="3 5" id="KW-0819">tRNA processing</keyword>
<dbReference type="SUPFAM" id="SSF55120">
    <property type="entry name" value="Pseudouridine synthase"/>
    <property type="match status" value="1"/>
</dbReference>
<dbReference type="Gene3D" id="3.30.2350.10">
    <property type="entry name" value="Pseudouridine synthase"/>
    <property type="match status" value="1"/>
</dbReference>
<evidence type="ECO:0000256" key="4">
    <source>
        <dbReference type="ARBA" id="ARBA00023235"/>
    </source>
</evidence>
<dbReference type="InterPro" id="IPR014780">
    <property type="entry name" value="tRNA_psdUridine_synth_TruB"/>
</dbReference>
<dbReference type="CDD" id="cd02573">
    <property type="entry name" value="PseudoU_synth_EcTruB"/>
    <property type="match status" value="1"/>
</dbReference>
<dbReference type="PANTHER" id="PTHR13767:SF2">
    <property type="entry name" value="PSEUDOURIDYLATE SYNTHASE TRUB1"/>
    <property type="match status" value="1"/>
</dbReference>
<comment type="similarity">
    <text evidence="2 5">Belongs to the pseudouridine synthase TruB family. Type 1 subfamily.</text>
</comment>